<dbReference type="Gene3D" id="1.10.1280.10">
    <property type="entry name" value="Di-copper center containing domain from catechol oxidase"/>
    <property type="match status" value="1"/>
</dbReference>
<dbReference type="GO" id="GO:0046872">
    <property type="term" value="F:metal ion binding"/>
    <property type="evidence" value="ECO:0007669"/>
    <property type="project" value="UniProtKB-KW"/>
</dbReference>
<dbReference type="OrthoDB" id="6132182at2759"/>
<dbReference type="PANTHER" id="PTHR11474">
    <property type="entry name" value="TYROSINASE FAMILY MEMBER"/>
    <property type="match status" value="1"/>
</dbReference>
<protein>
    <submittedName>
        <fullName evidence="5">Di-copper centre-containing protein</fullName>
    </submittedName>
</protein>
<evidence type="ECO:0000259" key="4">
    <source>
        <dbReference type="PROSITE" id="PS00498"/>
    </source>
</evidence>
<evidence type="ECO:0000256" key="1">
    <source>
        <dbReference type="ARBA" id="ARBA00022723"/>
    </source>
</evidence>
<dbReference type="Proteomes" id="UP000077266">
    <property type="component" value="Unassembled WGS sequence"/>
</dbReference>
<sequence>MPLNGPPDQCHPNQFTVRKEWGDLKPAERKAYTTAVVCLQNKPSKLDSALYNTTSRYDDFVAIHINGTRRIHNDGLFLVWHRNFVWLYEHALQSECGYRGAQPYWHWIKHAKNLTASPLFDGSEFSLSGQGLPLSAEEKAKQPPCRVGNVTCPTADGGGCVTDGPFVNYTIGYLPSNPLEMANPDPALPPTAFHYQKRCFSRNLNQYVATNIQTADNLAAVENATTIASFQALLDNASGTGRPGLHPFGHWTLGPTGADIFSSPADPAFWLHHGMVDKLWTEWQAKDPWARVYGTNALSGPVTGLNIPPSEDASLGHMLEWGPNEQELPVGAVMAVGRGKFCYKYA</sequence>
<dbReference type="GO" id="GO:0016491">
    <property type="term" value="F:oxidoreductase activity"/>
    <property type="evidence" value="ECO:0007669"/>
    <property type="project" value="UniProtKB-KW"/>
</dbReference>
<dbReference type="InterPro" id="IPR050316">
    <property type="entry name" value="Tyrosinase/Hemocyanin"/>
</dbReference>
<keyword evidence="2" id="KW-0560">Oxidoreductase</keyword>
<dbReference type="InterPro" id="IPR008922">
    <property type="entry name" value="Di-copper_centre_dom_sf"/>
</dbReference>
<proteinExistence type="predicted"/>
<accession>A0A165C107</accession>
<dbReference type="PANTHER" id="PTHR11474:SF125">
    <property type="entry name" value="N-ACETYL-6-HYDROXYTRYPTOPHAN OXIDASE IVOB-RELATED"/>
    <property type="match status" value="1"/>
</dbReference>
<dbReference type="AlphaFoldDB" id="A0A165C107"/>
<dbReference type="Pfam" id="PF00264">
    <property type="entry name" value="Tyrosinase"/>
    <property type="match status" value="1"/>
</dbReference>
<dbReference type="EMBL" id="KV426379">
    <property type="protein sequence ID" value="KZV81615.1"/>
    <property type="molecule type" value="Genomic_DNA"/>
</dbReference>
<evidence type="ECO:0000256" key="2">
    <source>
        <dbReference type="ARBA" id="ARBA00023002"/>
    </source>
</evidence>
<gene>
    <name evidence="5" type="ORF">EXIGLDRAFT_628209</name>
</gene>
<dbReference type="SUPFAM" id="SSF48056">
    <property type="entry name" value="Di-copper centre-containing domain"/>
    <property type="match status" value="1"/>
</dbReference>
<feature type="domain" description="Tyrosinase copper-binding" evidence="4">
    <location>
        <begin position="266"/>
        <end position="277"/>
    </location>
</feature>
<feature type="domain" description="Tyrosinase copper-binding" evidence="3">
    <location>
        <begin position="72"/>
        <end position="89"/>
    </location>
</feature>
<dbReference type="PROSITE" id="PS00497">
    <property type="entry name" value="TYROSINASE_1"/>
    <property type="match status" value="1"/>
</dbReference>
<dbReference type="STRING" id="1314781.A0A165C107"/>
<evidence type="ECO:0000259" key="3">
    <source>
        <dbReference type="PROSITE" id="PS00497"/>
    </source>
</evidence>
<organism evidence="5 6">
    <name type="scientific">Exidia glandulosa HHB12029</name>
    <dbReference type="NCBI Taxonomy" id="1314781"/>
    <lineage>
        <taxon>Eukaryota</taxon>
        <taxon>Fungi</taxon>
        <taxon>Dikarya</taxon>
        <taxon>Basidiomycota</taxon>
        <taxon>Agaricomycotina</taxon>
        <taxon>Agaricomycetes</taxon>
        <taxon>Auriculariales</taxon>
        <taxon>Exidiaceae</taxon>
        <taxon>Exidia</taxon>
    </lineage>
</organism>
<dbReference type="PRINTS" id="PR00092">
    <property type="entry name" value="TYROSINASE"/>
</dbReference>
<dbReference type="InParanoid" id="A0A165C107"/>
<evidence type="ECO:0000313" key="6">
    <source>
        <dbReference type="Proteomes" id="UP000077266"/>
    </source>
</evidence>
<name>A0A165C107_EXIGL</name>
<reference evidence="5 6" key="1">
    <citation type="journal article" date="2016" name="Mol. Biol. Evol.">
        <title>Comparative Genomics of Early-Diverging Mushroom-Forming Fungi Provides Insights into the Origins of Lignocellulose Decay Capabilities.</title>
        <authorList>
            <person name="Nagy L.G."/>
            <person name="Riley R."/>
            <person name="Tritt A."/>
            <person name="Adam C."/>
            <person name="Daum C."/>
            <person name="Floudas D."/>
            <person name="Sun H."/>
            <person name="Yadav J.S."/>
            <person name="Pangilinan J."/>
            <person name="Larsson K.H."/>
            <person name="Matsuura K."/>
            <person name="Barry K."/>
            <person name="Labutti K."/>
            <person name="Kuo R."/>
            <person name="Ohm R.A."/>
            <person name="Bhattacharya S.S."/>
            <person name="Shirouzu T."/>
            <person name="Yoshinaga Y."/>
            <person name="Martin F.M."/>
            <person name="Grigoriev I.V."/>
            <person name="Hibbett D.S."/>
        </authorList>
    </citation>
    <scope>NUCLEOTIDE SEQUENCE [LARGE SCALE GENOMIC DNA]</scope>
    <source>
        <strain evidence="5 6">HHB12029</strain>
    </source>
</reference>
<keyword evidence="6" id="KW-1185">Reference proteome</keyword>
<dbReference type="PROSITE" id="PS00498">
    <property type="entry name" value="TYROSINASE_2"/>
    <property type="match status" value="1"/>
</dbReference>
<dbReference type="InterPro" id="IPR002227">
    <property type="entry name" value="Tyrosinase_Cu-bd"/>
</dbReference>
<keyword evidence="1" id="KW-0479">Metal-binding</keyword>
<evidence type="ECO:0000313" key="5">
    <source>
        <dbReference type="EMBL" id="KZV81615.1"/>
    </source>
</evidence>